<keyword evidence="2" id="KW-0695">RNA-directed DNA polymerase</keyword>
<dbReference type="PANTHER" id="PTHR33116">
    <property type="entry name" value="REVERSE TRANSCRIPTASE ZINC-BINDING DOMAIN-CONTAINING PROTEIN-RELATED-RELATED"/>
    <property type="match status" value="1"/>
</dbReference>
<dbReference type="InterPro" id="IPR036397">
    <property type="entry name" value="RNaseH_sf"/>
</dbReference>
<dbReference type="InterPro" id="IPR000477">
    <property type="entry name" value="RT_dom"/>
</dbReference>
<dbReference type="Pfam" id="PF13966">
    <property type="entry name" value="zf-RVT"/>
    <property type="match status" value="1"/>
</dbReference>
<dbReference type="GO" id="GO:0003964">
    <property type="term" value="F:RNA-directed DNA polymerase activity"/>
    <property type="evidence" value="ECO:0007669"/>
    <property type="project" value="UniProtKB-KW"/>
</dbReference>
<dbReference type="InterPro" id="IPR044730">
    <property type="entry name" value="RNase_H-like_dom_plant"/>
</dbReference>
<dbReference type="SUPFAM" id="SSF53098">
    <property type="entry name" value="Ribonuclease H-like"/>
    <property type="match status" value="1"/>
</dbReference>
<accession>O22148</accession>
<dbReference type="EMBL" id="AC002387">
    <property type="protein sequence ID" value="AAB82639.1"/>
    <property type="molecule type" value="Genomic_DNA"/>
</dbReference>
<organism evidence="2">
    <name type="scientific">Arabidopsis thaliana</name>
    <name type="common">Mouse-ear cress</name>
    <dbReference type="NCBI Taxonomy" id="3702"/>
    <lineage>
        <taxon>Eukaryota</taxon>
        <taxon>Viridiplantae</taxon>
        <taxon>Streptophyta</taxon>
        <taxon>Embryophyta</taxon>
        <taxon>Tracheophyta</taxon>
        <taxon>Spermatophyta</taxon>
        <taxon>Magnoliopsida</taxon>
        <taxon>eudicotyledons</taxon>
        <taxon>Gunneridae</taxon>
        <taxon>Pentapetalae</taxon>
        <taxon>rosids</taxon>
        <taxon>malvids</taxon>
        <taxon>Brassicales</taxon>
        <taxon>Brassicaceae</taxon>
        <taxon>Camelineae</taxon>
        <taxon>Arabidopsis</taxon>
    </lineage>
</organism>
<evidence type="ECO:0000313" key="2">
    <source>
        <dbReference type="EMBL" id="AAB82639.1"/>
    </source>
</evidence>
<dbReference type="Pfam" id="PF00078">
    <property type="entry name" value="RVT_1"/>
    <property type="match status" value="1"/>
</dbReference>
<reference evidence="2" key="2">
    <citation type="submission" date="2000-03" db="EMBL/GenBank/DDBJ databases">
        <authorList>
            <person name="Rounsley S.D."/>
            <person name="Lin X."/>
            <person name="Ketchum K.A."/>
            <person name="Crosby M.L."/>
            <person name="Brandon R.C."/>
            <person name="Sykes S.M."/>
            <person name="Mason T.M."/>
            <person name="Kerlavage A.R."/>
            <person name="Adams M.D."/>
            <person name="Somerville C.R."/>
            <person name="Venter J.C."/>
        </authorList>
    </citation>
    <scope>NUCLEOTIDE SEQUENCE</scope>
</reference>
<dbReference type="GO" id="GO:0004523">
    <property type="term" value="F:RNA-DNA hybrid ribonuclease activity"/>
    <property type="evidence" value="ECO:0007669"/>
    <property type="project" value="InterPro"/>
</dbReference>
<name>O22148_ARATH</name>
<dbReference type="PROSITE" id="PS50878">
    <property type="entry name" value="RT_POL"/>
    <property type="match status" value="1"/>
</dbReference>
<keyword evidence="2" id="KW-0808">Transferase</keyword>
<gene>
    <name evidence="2" type="ordered locus">At2g45230</name>
</gene>
<keyword evidence="2" id="KW-0548">Nucleotidyltransferase</keyword>
<dbReference type="Pfam" id="PF13456">
    <property type="entry name" value="RVT_3"/>
    <property type="match status" value="1"/>
</dbReference>
<dbReference type="InterPro" id="IPR043502">
    <property type="entry name" value="DNA/RNA_pol_sf"/>
</dbReference>
<dbReference type="InterPro" id="IPR036691">
    <property type="entry name" value="Endo/exonu/phosph_ase_sf"/>
</dbReference>
<dbReference type="PIR" id="A84888">
    <property type="entry name" value="A84888"/>
</dbReference>
<dbReference type="GO" id="GO:0003676">
    <property type="term" value="F:nucleic acid binding"/>
    <property type="evidence" value="ECO:0007669"/>
    <property type="project" value="InterPro"/>
</dbReference>
<dbReference type="Gene3D" id="3.30.420.10">
    <property type="entry name" value="Ribonuclease H-like superfamily/Ribonuclease H"/>
    <property type="match status" value="1"/>
</dbReference>
<dbReference type="SUPFAM" id="SSF56219">
    <property type="entry name" value="DNase I-like"/>
    <property type="match status" value="1"/>
</dbReference>
<dbReference type="Gene3D" id="3.60.10.10">
    <property type="entry name" value="Endonuclease/exonuclease/phosphatase"/>
    <property type="match status" value="1"/>
</dbReference>
<reference key="1">
    <citation type="journal article" date="1999" name="Nature">
        <title>Sequence and analysis of chromosome 2 of the plant Arabidopsis thaliana.</title>
        <authorList>
            <person name="Lin X."/>
            <person name="Kaul S."/>
            <person name="Rounsley S."/>
            <person name="Shea T.P."/>
            <person name="Benito M.I."/>
            <person name="Town C.D."/>
            <person name="Fujii C.Y."/>
            <person name="Mason T."/>
            <person name="Bowman C.L."/>
            <person name="Barnstead M."/>
            <person name="Feldblyum T.V."/>
            <person name="Buell C.R."/>
            <person name="Ketchum K.A."/>
            <person name="Lee J."/>
            <person name="Ronning C.M."/>
            <person name="Koo H.L."/>
            <person name="Moffat K.S."/>
            <person name="Cronin L.A."/>
            <person name="Shen M."/>
            <person name="Pai G."/>
            <person name="Van Aken S."/>
            <person name="Umayam L."/>
            <person name="Tallon L.J."/>
            <person name="Gill J.E."/>
            <person name="Adams M.D."/>
            <person name="Carrera A.J."/>
            <person name="Creasy T.H."/>
            <person name="Goodman H.M."/>
            <person name="Somerville C.R."/>
            <person name="Copenhaver G.P."/>
            <person name="Preuss D."/>
            <person name="Nierman W.C."/>
            <person name="White O."/>
            <person name="Eisen J.A."/>
            <person name="Salzberg S.L."/>
            <person name="Fraser C.M."/>
            <person name="Venter J.C."/>
        </authorList>
    </citation>
    <scope>NUCLEOTIDE SEQUENCE [LARGE SCALE GENOMIC DNA]</scope>
    <source>
        <strain>cv. Columbia</strain>
    </source>
</reference>
<dbReference type="InterPro" id="IPR002156">
    <property type="entry name" value="RNaseH_domain"/>
</dbReference>
<protein>
    <submittedName>
        <fullName evidence="2">Putative non-LTR retroelement reverse transcriptase</fullName>
    </submittedName>
</protein>
<reference evidence="2" key="3">
    <citation type="submission" date="2002-02" db="EMBL/GenBank/DDBJ databases">
        <authorList>
            <person name="Town C.D."/>
            <person name="Kaul S."/>
        </authorList>
    </citation>
    <scope>NUCLEOTIDE SEQUENCE</scope>
</reference>
<dbReference type="InterPro" id="IPR026960">
    <property type="entry name" value="RVT-Znf"/>
</dbReference>
<dbReference type="CDD" id="cd01650">
    <property type="entry name" value="RT_nLTR_like"/>
    <property type="match status" value="1"/>
</dbReference>
<dbReference type="CDD" id="cd06222">
    <property type="entry name" value="RNase_H_like"/>
    <property type="match status" value="1"/>
</dbReference>
<dbReference type="InterPro" id="IPR012337">
    <property type="entry name" value="RNaseH-like_sf"/>
</dbReference>
<dbReference type="ExpressionAtlas" id="O22148">
    <property type="expression patterns" value="baseline and differential"/>
</dbReference>
<sequence length="1374" mass="158442">MRILSWNCQGVGNTPTVRHLREIRGLYFPEVIFLCETKKRRNYLENVVGHLGFFDLHTVEPIGKSGGLALMWKDSVQIKVLQSDKRLIDALLIWQDKEFYLTCIYGEPVQAERGELWERLTRLGLSRSGPWMLTGDFNELVDPSEKIGGPARKESSCLEFRQMLNSCGLWEVNHSGYQFSWYGNRNDELVQCRLDRTVANQAWMELFPQAKATYLQKICSDHSPLINNLVGDNWRKWAGFKYDKRWVQREGFKDLLCNFWSQQSTKTNALMMEKIASCRREISKWKRVSKPSSAVRIQELQFKLDAATKQIPFDRRELARLKKELSQEYNNEEQFWQEKSRIMWMRNGDRNTKYFHAATKNRRAQNRIQKLIDEEGREWTSDEDLGRVAEAYFKKLFASEDVGYTVEELENLTPLVSDQMNNNLLAPITKEEVQRATFSINPHKCPGPDGMNGFLYQQFWETMGDQITEMVQAFFRSGSIEEGMNKTNICLIPKILKAEKMTDFRPISLCNVIYKVIGKLMANRLKKILPSLISETQAAFVKGRLISDNILIAHELLHALSSNNKCSEEFIAIKTDISKAYDRVEWPFLEKAMRGLGFADHWIRLIMECVKSVRYQVLINGTPHGEIIPSRGLRQGDPLSPYLFVICTEMLVKMLQSAEQKNQITGLKVARGAPPISHLLFADDSMFYCKVNDEALGQIIRIIEEYSLASGQRVNYLKSSIYFGKHISEERRCLVKRKLGIEREGGEGVYLGLPESFQGSKVATLSYLKDRLGKKVLGWQSNFLSPGGKEILLKAVAMALPTYTMSCFKIPKTICQQIESVMAEFWWKNKKEGRGLHWKAWCHLSRPKAVGGLGFKEIEAFNIALLGKQLWRMITEKDSLMAKVFKSRYFSKSDPLNAPLGSRPSFAWKSIYEAQVLIKQGIRAVIGNGETINVWTDPWIGAKPAKAAQAVKRSHLVSQYAANSIHVVKDLLLPDGRDWNWNLVSLLFPDNTQENILALRPGGKETRDRFTWEYSRSGHYSVKSGYWVMTEIINQRNNPQEVLQPSLDPIFQQIWKLDVPPKIHHFLWRCVNNCLSVASNLAYRHLAREKSCVRCPSHGETVNHLLFKCPFARLTWAISPLPAPPGGEWAESLFRNMHHVLSVHKSQPEESDHHALIPWILWRLWKNRNDLVFKGREFTAPQVILKATEDMDAWNNRKEPQPQVTSSTRDRCVKWQPPSHGWVKCNTDGAWSKDLGNCGVGWVLRNHTGRLLWLGLRALPSQQSVLETEVEALRWAVLSLSRFNYRRVIFESDSQYLVSLIQNEMDIPSLAPRIQDIRNLLRHFEEVKFQFTRREGNNVADRTARESLSLMNYDPKMYSITPDWIKNLVDLETV</sequence>
<dbReference type="PANTHER" id="PTHR33116:SF86">
    <property type="entry name" value="REVERSE TRANSCRIPTASE DOMAIN-CONTAINING PROTEIN"/>
    <property type="match status" value="1"/>
</dbReference>
<dbReference type="InterPro" id="IPR005135">
    <property type="entry name" value="Endo/exonuclease/phosphatase"/>
</dbReference>
<proteinExistence type="predicted"/>
<feature type="domain" description="Reverse transcriptase" evidence="1">
    <location>
        <begin position="473"/>
        <end position="762"/>
    </location>
</feature>
<dbReference type="SUPFAM" id="SSF56672">
    <property type="entry name" value="DNA/RNA polymerases"/>
    <property type="match status" value="1"/>
</dbReference>
<dbReference type="Pfam" id="PF03372">
    <property type="entry name" value="Exo_endo_phos"/>
    <property type="match status" value="1"/>
</dbReference>
<evidence type="ECO:0000259" key="1">
    <source>
        <dbReference type="PROSITE" id="PS50878"/>
    </source>
</evidence>